<accession>A0A4R6WMM1</accession>
<keyword evidence="2" id="KW-0812">Transmembrane</keyword>
<keyword evidence="1" id="KW-0175">Coiled coil</keyword>
<dbReference type="EMBL" id="SNYV01000011">
    <property type="protein sequence ID" value="TDQ79595.1"/>
    <property type="molecule type" value="Genomic_DNA"/>
</dbReference>
<evidence type="ECO:0000256" key="1">
    <source>
        <dbReference type="SAM" id="Coils"/>
    </source>
</evidence>
<gene>
    <name evidence="3" type="ORF">CLV99_1040</name>
</gene>
<reference evidence="3 4" key="1">
    <citation type="submission" date="2019-03" db="EMBL/GenBank/DDBJ databases">
        <title>Genomic Encyclopedia of Archaeal and Bacterial Type Strains, Phase II (KMG-II): from individual species to whole genera.</title>
        <authorList>
            <person name="Goeker M."/>
        </authorList>
    </citation>
    <scope>NUCLEOTIDE SEQUENCE [LARGE SCALE GENOMIC DNA]</scope>
    <source>
        <strain evidence="3 4">DSM 28353</strain>
    </source>
</reference>
<keyword evidence="2" id="KW-0472">Membrane</keyword>
<organism evidence="3 4">
    <name type="scientific">Sphingobacterium yanglingense</name>
    <dbReference type="NCBI Taxonomy" id="1437280"/>
    <lineage>
        <taxon>Bacteria</taxon>
        <taxon>Pseudomonadati</taxon>
        <taxon>Bacteroidota</taxon>
        <taxon>Sphingobacteriia</taxon>
        <taxon>Sphingobacteriales</taxon>
        <taxon>Sphingobacteriaceae</taxon>
        <taxon>Sphingobacterium</taxon>
    </lineage>
</organism>
<dbReference type="OrthoDB" id="711413at2"/>
<evidence type="ECO:0000313" key="3">
    <source>
        <dbReference type="EMBL" id="TDQ79595.1"/>
    </source>
</evidence>
<evidence type="ECO:0000313" key="4">
    <source>
        <dbReference type="Proteomes" id="UP000295292"/>
    </source>
</evidence>
<evidence type="ECO:0000256" key="2">
    <source>
        <dbReference type="SAM" id="Phobius"/>
    </source>
</evidence>
<feature type="transmembrane region" description="Helical" evidence="2">
    <location>
        <begin position="12"/>
        <end position="31"/>
    </location>
</feature>
<dbReference type="AlphaFoldDB" id="A0A4R6WMM1"/>
<sequence length="146" mass="16853">MKEFLQDYVLPNMSAIWGALFGAIAAIWGYIRIKPKEKLDNEGGNLENAKKSLEISERIADRLEKQLESSDSIIEQLKEKLLLALEEENTCKKALKAIREELAQFKILFEQQKHELEGLKDECRLLRLTIEENEKNNTITDNLHAN</sequence>
<keyword evidence="4" id="KW-1185">Reference proteome</keyword>
<feature type="coiled-coil region" evidence="1">
    <location>
        <begin position="36"/>
        <end position="136"/>
    </location>
</feature>
<keyword evidence="2" id="KW-1133">Transmembrane helix</keyword>
<dbReference type="RefSeq" id="WP_133583374.1">
    <property type="nucleotide sequence ID" value="NZ_SNYV01000011.1"/>
</dbReference>
<proteinExistence type="predicted"/>
<protein>
    <submittedName>
        <fullName evidence="3">Uncharacterized protein</fullName>
    </submittedName>
</protein>
<dbReference type="Proteomes" id="UP000295292">
    <property type="component" value="Unassembled WGS sequence"/>
</dbReference>
<name>A0A4R6WMM1_9SPHI</name>
<comment type="caution">
    <text evidence="3">The sequence shown here is derived from an EMBL/GenBank/DDBJ whole genome shotgun (WGS) entry which is preliminary data.</text>
</comment>